<keyword evidence="2" id="KW-1185">Reference proteome</keyword>
<dbReference type="Proteomes" id="UP000805085">
    <property type="component" value="Unassembled WGS sequence"/>
</dbReference>
<name>A0ABX2E8V6_9FLAO</name>
<protein>
    <recommendedName>
        <fullName evidence="3">HEAT repeat domain-containing protein</fullName>
    </recommendedName>
</protein>
<dbReference type="Gene3D" id="1.25.10.10">
    <property type="entry name" value="Leucine-rich Repeat Variant"/>
    <property type="match status" value="1"/>
</dbReference>
<evidence type="ECO:0000313" key="1">
    <source>
        <dbReference type="EMBL" id="NRD24958.1"/>
    </source>
</evidence>
<organism evidence="1 2">
    <name type="scientific">Winogradskyella litoriviva</name>
    <dbReference type="NCBI Taxonomy" id="1220182"/>
    <lineage>
        <taxon>Bacteria</taxon>
        <taxon>Pseudomonadati</taxon>
        <taxon>Bacteroidota</taxon>
        <taxon>Flavobacteriia</taxon>
        <taxon>Flavobacteriales</taxon>
        <taxon>Flavobacteriaceae</taxon>
        <taxon>Winogradskyella</taxon>
    </lineage>
</organism>
<reference evidence="1 2" key="1">
    <citation type="journal article" date="2015" name="Int. J. Syst. Evol. Microbiol.">
        <title>Winogradskyella litoriviva sp. nov., isolated from coastal seawater.</title>
        <authorList>
            <person name="Nedashkovskaya O.I."/>
            <person name="Kukhlevskiy A.D."/>
            <person name="Zhukova N.V."/>
            <person name="Kim S.J."/>
            <person name="Rhee S.K."/>
            <person name="Mikhailov V.V."/>
        </authorList>
    </citation>
    <scope>NUCLEOTIDE SEQUENCE [LARGE SCALE GENOMIC DNA]</scope>
    <source>
        <strain evidence="1 2">KMM6491</strain>
    </source>
</reference>
<gene>
    <name evidence="1" type="ORF">HNV10_17035</name>
</gene>
<dbReference type="SUPFAM" id="SSF48371">
    <property type="entry name" value="ARM repeat"/>
    <property type="match status" value="1"/>
</dbReference>
<comment type="caution">
    <text evidence="1">The sequence shown here is derived from an EMBL/GenBank/DDBJ whole genome shotgun (WGS) entry which is preliminary data.</text>
</comment>
<proteinExistence type="predicted"/>
<dbReference type="InterPro" id="IPR011989">
    <property type="entry name" value="ARM-like"/>
</dbReference>
<dbReference type="EMBL" id="JABRWQ010000022">
    <property type="protein sequence ID" value="NRD24958.1"/>
    <property type="molecule type" value="Genomic_DNA"/>
</dbReference>
<dbReference type="InterPro" id="IPR016024">
    <property type="entry name" value="ARM-type_fold"/>
</dbReference>
<evidence type="ECO:0008006" key="3">
    <source>
        <dbReference type="Google" id="ProtNLM"/>
    </source>
</evidence>
<dbReference type="RefSeq" id="WP_173302661.1">
    <property type="nucleotide sequence ID" value="NZ_JABRWQ010000022.1"/>
</dbReference>
<sequence length="269" mass="31658">MSRKKWTSEKIFTRLLNNKTQKTFWENVRELRKRPNKEVYNRAFKLANSEIEKEQIIGIYVLAQLGFDPRFQQEKTVDLYFRLLEKEKSPKVISAILSSISHNNENLSEKQILKLIEYKNHKFVNVRFELALALSCLENESAIKTLIELSNDRDSDTRNWATFGIGTQLDNDSEEIRIALWNRVSDKDQITRFEAISGLTKRKDKKIKDVLKTELENIDENGSLILESIEVLNDKDFIPLLEKKIIENKKSKRVNEDWLLETINKLNEK</sequence>
<accession>A0ABX2E8V6</accession>
<evidence type="ECO:0000313" key="2">
    <source>
        <dbReference type="Proteomes" id="UP000805085"/>
    </source>
</evidence>